<gene>
    <name evidence="3" type="ORF">KJP28_01510</name>
</gene>
<dbReference type="PANTHER" id="PTHR30136">
    <property type="entry name" value="HELIX-TURN-HELIX TRANSCRIPTIONAL REGULATOR, ICLR FAMILY"/>
    <property type="match status" value="1"/>
</dbReference>
<keyword evidence="4" id="KW-1185">Reference proteome</keyword>
<evidence type="ECO:0000313" key="4">
    <source>
        <dbReference type="Proteomes" id="UP000756530"/>
    </source>
</evidence>
<accession>A0ABS6SX97</accession>
<dbReference type="Proteomes" id="UP000756530">
    <property type="component" value="Unassembled WGS sequence"/>
</dbReference>
<dbReference type="InterPro" id="IPR014757">
    <property type="entry name" value="Tscrpt_reg_IclR_C"/>
</dbReference>
<sequence>MSDRTFAATLAKGLDVLACFEGRTGVQTMPEVVERSGFDRATVRRLCLTLEASGYLVREGRGFRLAPRVLALAGGYLADLDAGRRVQPVLRDAAEALDMEVALATRDRMQAIYVDRAAPASARVTLGLSVGSTLPLLHTAVGRMLLARSAPEIVEAALAKPRVRHTENAETDPDALRATIETARAQGYCIARNEFEPGAAGVAVPVGSLGDRPFVLATTATVNRFDDPEALDKVLDALRHAAMVMGRIGHRVEGESGPD</sequence>
<name>A0ABS6SX97_9RHOB</name>
<comment type="caution">
    <text evidence="3">The sequence shown here is derived from an EMBL/GenBank/DDBJ whole genome shotgun (WGS) entry which is preliminary data.</text>
</comment>
<organism evidence="3 4">
    <name type="scientific">Maritimibacter dapengensis</name>
    <dbReference type="NCBI Taxonomy" id="2836868"/>
    <lineage>
        <taxon>Bacteria</taxon>
        <taxon>Pseudomonadati</taxon>
        <taxon>Pseudomonadota</taxon>
        <taxon>Alphaproteobacteria</taxon>
        <taxon>Rhodobacterales</taxon>
        <taxon>Roseobacteraceae</taxon>
        <taxon>Maritimibacter</taxon>
    </lineage>
</organism>
<keyword evidence="1" id="KW-0238">DNA-binding</keyword>
<dbReference type="SMART" id="SM00346">
    <property type="entry name" value="HTH_ICLR"/>
    <property type="match status" value="1"/>
</dbReference>
<protein>
    <submittedName>
        <fullName evidence="3">Helix-turn-helix domain-containing protein</fullName>
    </submittedName>
</protein>
<dbReference type="InterPro" id="IPR050707">
    <property type="entry name" value="HTH_MetabolicPath_Reg"/>
</dbReference>
<proteinExistence type="predicted"/>
<dbReference type="Pfam" id="PF09339">
    <property type="entry name" value="HTH_IclR"/>
    <property type="match status" value="1"/>
</dbReference>
<evidence type="ECO:0000256" key="1">
    <source>
        <dbReference type="ARBA" id="ARBA00023125"/>
    </source>
</evidence>
<dbReference type="InterPro" id="IPR005471">
    <property type="entry name" value="Tscrpt_reg_IclR_N"/>
</dbReference>
<dbReference type="Pfam" id="PF01614">
    <property type="entry name" value="IclR_C"/>
    <property type="match status" value="1"/>
</dbReference>
<dbReference type="RefSeq" id="WP_218390463.1">
    <property type="nucleotide sequence ID" value="NZ_JAHUZE010000001.1"/>
</dbReference>
<dbReference type="PANTHER" id="PTHR30136:SF34">
    <property type="entry name" value="TRANSCRIPTIONAL REGULATOR"/>
    <property type="match status" value="1"/>
</dbReference>
<reference evidence="3 4" key="1">
    <citation type="submission" date="2021-05" db="EMBL/GenBank/DDBJ databases">
        <title>Culturable bacteria isolated from Daya Bay.</title>
        <authorList>
            <person name="Zheng W."/>
            <person name="Yu S."/>
            <person name="Huang Y."/>
        </authorList>
    </citation>
    <scope>NUCLEOTIDE SEQUENCE [LARGE SCALE GENOMIC DNA]</scope>
    <source>
        <strain evidence="3 4">DP4N28-5</strain>
    </source>
</reference>
<feature type="domain" description="IclR-ED" evidence="2">
    <location>
        <begin position="68"/>
        <end position="251"/>
    </location>
</feature>
<dbReference type="EMBL" id="JAHUZE010000001">
    <property type="protein sequence ID" value="MBV7377584.1"/>
    <property type="molecule type" value="Genomic_DNA"/>
</dbReference>
<dbReference type="PROSITE" id="PS51078">
    <property type="entry name" value="ICLR_ED"/>
    <property type="match status" value="1"/>
</dbReference>
<evidence type="ECO:0000259" key="2">
    <source>
        <dbReference type="PROSITE" id="PS51078"/>
    </source>
</evidence>
<evidence type="ECO:0000313" key="3">
    <source>
        <dbReference type="EMBL" id="MBV7377584.1"/>
    </source>
</evidence>